<dbReference type="Proteomes" id="UP000774326">
    <property type="component" value="Unassembled WGS sequence"/>
</dbReference>
<dbReference type="GO" id="GO:0005524">
    <property type="term" value="F:ATP binding"/>
    <property type="evidence" value="ECO:0007669"/>
    <property type="project" value="InterPro"/>
</dbReference>
<gene>
    <name evidence="3" type="ORF">WICPIJ_008565</name>
</gene>
<protein>
    <recommendedName>
        <fullName evidence="2">Protein kinase domain-containing protein</fullName>
    </recommendedName>
</protein>
<dbReference type="PANTHER" id="PTHR48011">
    <property type="entry name" value="CCR4-NOT TRANSCRIPTIONAL COMPLEX SUBUNIT CAF120-RELATED"/>
    <property type="match status" value="1"/>
</dbReference>
<proteinExistence type="predicted"/>
<dbReference type="PANTHER" id="PTHR48011:SF18">
    <property type="entry name" value="MITOGEN-ACTIVATED PROTEIN KINASE KINASE KINASE 19-RELATED"/>
    <property type="match status" value="1"/>
</dbReference>
<evidence type="ECO:0000256" key="1">
    <source>
        <dbReference type="SAM" id="MobiDB-lite"/>
    </source>
</evidence>
<dbReference type="InterPro" id="IPR052751">
    <property type="entry name" value="Plant_MAPKKK"/>
</dbReference>
<sequence>MSTQTTSGPALSMIPLQRVKCHTTVEIDTASTDPSIHRSHVGRHSGSESSEDEENIFLGEEFVPYDPSCDITHRDSVSDCYTIQRTLGSGGYGSVSVVATKPGHNFLRDIKKFKKPVDSLLEFGKSWRYENKFSFKGIYAMKEQAVSAVPGGDVFRCPELADYGLAMNVNQDIRKYGHGGTLPYMAPDNVFRLGNIGKPVDIWAVGLVAFDLLTGKIMFKNPANGDDLLFQMVKRLGRPFVTKADKAKKNQDELNSDSDSSEPADAFERPCFGY</sequence>
<dbReference type="GO" id="GO:0007165">
    <property type="term" value="P:signal transduction"/>
    <property type="evidence" value="ECO:0007669"/>
    <property type="project" value="TreeGrafter"/>
</dbReference>
<evidence type="ECO:0000259" key="2">
    <source>
        <dbReference type="PROSITE" id="PS50011"/>
    </source>
</evidence>
<dbReference type="InterPro" id="IPR000719">
    <property type="entry name" value="Prot_kinase_dom"/>
</dbReference>
<dbReference type="SUPFAM" id="SSF56112">
    <property type="entry name" value="Protein kinase-like (PK-like)"/>
    <property type="match status" value="1"/>
</dbReference>
<name>A0A9P8PWE7_WICPI</name>
<dbReference type="InterPro" id="IPR011009">
    <property type="entry name" value="Kinase-like_dom_sf"/>
</dbReference>
<feature type="region of interest" description="Disordered" evidence="1">
    <location>
        <begin position="32"/>
        <end position="52"/>
    </location>
</feature>
<accession>A0A9P8PWE7</accession>
<feature type="region of interest" description="Disordered" evidence="1">
    <location>
        <begin position="246"/>
        <end position="274"/>
    </location>
</feature>
<dbReference type="EMBL" id="JAEUBG010004874">
    <property type="protein sequence ID" value="KAH3679712.1"/>
    <property type="molecule type" value="Genomic_DNA"/>
</dbReference>
<dbReference type="SMART" id="SM00220">
    <property type="entry name" value="S_TKc"/>
    <property type="match status" value="1"/>
</dbReference>
<dbReference type="Pfam" id="PF00069">
    <property type="entry name" value="Pkinase"/>
    <property type="match status" value="1"/>
</dbReference>
<dbReference type="OrthoDB" id="5979581at2759"/>
<organism evidence="3 4">
    <name type="scientific">Wickerhamomyces pijperi</name>
    <name type="common">Yeast</name>
    <name type="synonym">Pichia pijperi</name>
    <dbReference type="NCBI Taxonomy" id="599730"/>
    <lineage>
        <taxon>Eukaryota</taxon>
        <taxon>Fungi</taxon>
        <taxon>Dikarya</taxon>
        <taxon>Ascomycota</taxon>
        <taxon>Saccharomycotina</taxon>
        <taxon>Saccharomycetes</taxon>
        <taxon>Phaffomycetales</taxon>
        <taxon>Wickerhamomycetaceae</taxon>
        <taxon>Wickerhamomyces</taxon>
    </lineage>
</organism>
<keyword evidence="4" id="KW-1185">Reference proteome</keyword>
<feature type="domain" description="Protein kinase" evidence="2">
    <location>
        <begin position="1"/>
        <end position="274"/>
    </location>
</feature>
<dbReference type="PROSITE" id="PS50011">
    <property type="entry name" value="PROTEIN_KINASE_DOM"/>
    <property type="match status" value="1"/>
</dbReference>
<reference evidence="3" key="1">
    <citation type="journal article" date="2021" name="Open Biol.">
        <title>Shared evolutionary footprints suggest mitochondrial oxidative damage underlies multiple complex I losses in fungi.</title>
        <authorList>
            <person name="Schikora-Tamarit M.A."/>
            <person name="Marcet-Houben M."/>
            <person name="Nosek J."/>
            <person name="Gabaldon T."/>
        </authorList>
    </citation>
    <scope>NUCLEOTIDE SEQUENCE</scope>
    <source>
        <strain evidence="3">CBS2887</strain>
    </source>
</reference>
<dbReference type="Gene3D" id="1.10.510.10">
    <property type="entry name" value="Transferase(Phosphotransferase) domain 1"/>
    <property type="match status" value="1"/>
</dbReference>
<evidence type="ECO:0000313" key="4">
    <source>
        <dbReference type="Proteomes" id="UP000774326"/>
    </source>
</evidence>
<comment type="caution">
    <text evidence="3">The sequence shown here is derived from an EMBL/GenBank/DDBJ whole genome shotgun (WGS) entry which is preliminary data.</text>
</comment>
<dbReference type="AlphaFoldDB" id="A0A9P8PWE7"/>
<reference evidence="3" key="2">
    <citation type="submission" date="2021-01" db="EMBL/GenBank/DDBJ databases">
        <authorList>
            <person name="Schikora-Tamarit M.A."/>
        </authorList>
    </citation>
    <scope>NUCLEOTIDE SEQUENCE</scope>
    <source>
        <strain evidence="3">CBS2887</strain>
    </source>
</reference>
<dbReference type="GO" id="GO:0004672">
    <property type="term" value="F:protein kinase activity"/>
    <property type="evidence" value="ECO:0007669"/>
    <property type="project" value="InterPro"/>
</dbReference>
<evidence type="ECO:0000313" key="3">
    <source>
        <dbReference type="EMBL" id="KAH3679712.1"/>
    </source>
</evidence>